<organism evidence="3 4">
    <name type="scientific">Escallonia herrerae</name>
    <dbReference type="NCBI Taxonomy" id="1293975"/>
    <lineage>
        <taxon>Eukaryota</taxon>
        <taxon>Viridiplantae</taxon>
        <taxon>Streptophyta</taxon>
        <taxon>Embryophyta</taxon>
        <taxon>Tracheophyta</taxon>
        <taxon>Spermatophyta</taxon>
        <taxon>Magnoliopsida</taxon>
        <taxon>eudicotyledons</taxon>
        <taxon>Gunneridae</taxon>
        <taxon>Pentapetalae</taxon>
        <taxon>asterids</taxon>
        <taxon>campanulids</taxon>
        <taxon>Escalloniales</taxon>
        <taxon>Escalloniaceae</taxon>
        <taxon>Escallonia</taxon>
    </lineage>
</organism>
<dbReference type="InterPro" id="IPR027417">
    <property type="entry name" value="P-loop_NTPase"/>
</dbReference>
<comment type="caution">
    <text evidence="3">The sequence shown here is derived from an EMBL/GenBank/DDBJ whole genome shotgun (WGS) entry which is preliminary data.</text>
</comment>
<dbReference type="Proteomes" id="UP001188597">
    <property type="component" value="Unassembled WGS sequence"/>
</dbReference>
<evidence type="ECO:0000256" key="1">
    <source>
        <dbReference type="ARBA" id="ARBA00022741"/>
    </source>
</evidence>
<name>A0AA88VRK1_9ASTE</name>
<evidence type="ECO:0000259" key="2">
    <source>
        <dbReference type="PROSITE" id="PS51710"/>
    </source>
</evidence>
<protein>
    <recommendedName>
        <fullName evidence="2">OBG-type G domain-containing protein</fullName>
    </recommendedName>
</protein>
<dbReference type="AlphaFoldDB" id="A0AA88VRK1"/>
<reference evidence="3" key="1">
    <citation type="submission" date="2022-12" db="EMBL/GenBank/DDBJ databases">
        <title>Draft genome assemblies for two species of Escallonia (Escalloniales).</title>
        <authorList>
            <person name="Chanderbali A."/>
            <person name="Dervinis C."/>
            <person name="Anghel I."/>
            <person name="Soltis D."/>
            <person name="Soltis P."/>
            <person name="Zapata F."/>
        </authorList>
    </citation>
    <scope>NUCLEOTIDE SEQUENCE</scope>
    <source>
        <strain evidence="3">UCBG64.0493</strain>
        <tissue evidence="3">Leaf</tissue>
    </source>
</reference>
<dbReference type="SUPFAM" id="SSF52540">
    <property type="entry name" value="P-loop containing nucleoside triphosphate hydrolases"/>
    <property type="match status" value="1"/>
</dbReference>
<dbReference type="InterPro" id="IPR031167">
    <property type="entry name" value="G_OBG"/>
</dbReference>
<sequence>MHKSSCLCDLAAALDHRKGIPPWEQLKDLILELEFYREGLSGRPSLIVANKIDEAGAEEVCDELKRRVPGIPIFPVCAVLEEGIPELKDGLRRLVNGEELYRLNLDCLVLD</sequence>
<dbReference type="GO" id="GO:0005739">
    <property type="term" value="C:mitochondrion"/>
    <property type="evidence" value="ECO:0007669"/>
    <property type="project" value="TreeGrafter"/>
</dbReference>
<dbReference type="Gene3D" id="3.40.50.300">
    <property type="entry name" value="P-loop containing nucleotide triphosphate hydrolases"/>
    <property type="match status" value="1"/>
</dbReference>
<gene>
    <name evidence="3" type="ORF">RJ639_010224</name>
</gene>
<keyword evidence="4" id="KW-1185">Reference proteome</keyword>
<accession>A0AA88VRK1</accession>
<dbReference type="InterPro" id="IPR045086">
    <property type="entry name" value="OBG_GTPase"/>
</dbReference>
<evidence type="ECO:0000313" key="4">
    <source>
        <dbReference type="Proteomes" id="UP001188597"/>
    </source>
</evidence>
<dbReference type="GO" id="GO:0005525">
    <property type="term" value="F:GTP binding"/>
    <property type="evidence" value="ECO:0007669"/>
    <property type="project" value="InterPro"/>
</dbReference>
<dbReference type="PANTHER" id="PTHR11702">
    <property type="entry name" value="DEVELOPMENTALLY REGULATED GTP-BINDING PROTEIN-RELATED"/>
    <property type="match status" value="1"/>
</dbReference>
<feature type="domain" description="OBG-type G" evidence="2">
    <location>
        <begin position="1"/>
        <end position="96"/>
    </location>
</feature>
<dbReference type="PANTHER" id="PTHR11702:SF31">
    <property type="entry name" value="MITOCHONDRIAL RIBOSOME-ASSOCIATED GTPASE 2"/>
    <property type="match status" value="1"/>
</dbReference>
<evidence type="ECO:0000313" key="3">
    <source>
        <dbReference type="EMBL" id="KAK3012788.1"/>
    </source>
</evidence>
<keyword evidence="1" id="KW-0547">Nucleotide-binding</keyword>
<dbReference type="GO" id="GO:0003924">
    <property type="term" value="F:GTPase activity"/>
    <property type="evidence" value="ECO:0007669"/>
    <property type="project" value="InterPro"/>
</dbReference>
<dbReference type="EMBL" id="JAVXUP010001349">
    <property type="protein sequence ID" value="KAK3012788.1"/>
    <property type="molecule type" value="Genomic_DNA"/>
</dbReference>
<dbReference type="PROSITE" id="PS51710">
    <property type="entry name" value="G_OBG"/>
    <property type="match status" value="1"/>
</dbReference>
<proteinExistence type="predicted"/>